<name>A0A5C6G231_METRR</name>
<dbReference type="EMBL" id="SBHS01000049">
    <property type="protein sequence ID" value="TWU71259.1"/>
    <property type="molecule type" value="Genomic_DNA"/>
</dbReference>
<protein>
    <submittedName>
        <fullName evidence="2">Uncharacterized protein</fullName>
    </submittedName>
</protein>
<feature type="region of interest" description="Disordered" evidence="1">
    <location>
        <begin position="44"/>
        <end position="78"/>
    </location>
</feature>
<sequence length="110" mass="12512">MGWATRRVELVKDIKQSPRWATRTTRTAAYAAVVDSTGDILCIQHGHESAPSQGEQTAGRDVQARPSPSTQWPKPPIHRSQRLRLDFFFDLDHKEFIIHFESRTQTAGID</sequence>
<organism evidence="2 3">
    <name type="scientific">Metarhizium rileyi (strain RCEF 4871)</name>
    <name type="common">Nomuraea rileyi</name>
    <dbReference type="NCBI Taxonomy" id="1649241"/>
    <lineage>
        <taxon>Eukaryota</taxon>
        <taxon>Fungi</taxon>
        <taxon>Dikarya</taxon>
        <taxon>Ascomycota</taxon>
        <taxon>Pezizomycotina</taxon>
        <taxon>Sordariomycetes</taxon>
        <taxon>Hypocreomycetidae</taxon>
        <taxon>Hypocreales</taxon>
        <taxon>Clavicipitaceae</taxon>
        <taxon>Metarhizium</taxon>
    </lineage>
</organism>
<accession>A0A5C6G231</accession>
<evidence type="ECO:0000313" key="2">
    <source>
        <dbReference type="EMBL" id="TWU71259.1"/>
    </source>
</evidence>
<dbReference type="Proteomes" id="UP000317257">
    <property type="component" value="Unassembled WGS sequence"/>
</dbReference>
<reference evidence="3" key="1">
    <citation type="submission" date="2018-12" db="EMBL/GenBank/DDBJ databases">
        <title>The complete genome of Metarhizium rileyi, a key fungal pathogen of Lepidoptera.</title>
        <authorList>
            <person name="Binneck E."/>
            <person name="Lastra C.C.L."/>
            <person name="Sosa-Gomez D.R."/>
        </authorList>
    </citation>
    <scope>NUCLEOTIDE SEQUENCE [LARGE SCALE GENOMIC DNA]</scope>
    <source>
        <strain evidence="3">Cep018-CH2</strain>
    </source>
</reference>
<dbReference type="AlphaFoldDB" id="A0A5C6G231"/>
<comment type="caution">
    <text evidence="2">The sequence shown here is derived from an EMBL/GenBank/DDBJ whole genome shotgun (WGS) entry which is preliminary data.</text>
</comment>
<evidence type="ECO:0000256" key="1">
    <source>
        <dbReference type="SAM" id="MobiDB-lite"/>
    </source>
</evidence>
<evidence type="ECO:0000313" key="3">
    <source>
        <dbReference type="Proteomes" id="UP000317257"/>
    </source>
</evidence>
<gene>
    <name evidence="2" type="ORF">ED733_002843</name>
</gene>
<proteinExistence type="predicted"/>